<evidence type="ECO:0000313" key="2">
    <source>
        <dbReference type="EMBL" id="RCK61405.1"/>
    </source>
</evidence>
<feature type="transmembrane region" description="Helical" evidence="1">
    <location>
        <begin position="45"/>
        <end position="65"/>
    </location>
</feature>
<keyword evidence="1" id="KW-0812">Transmembrane</keyword>
<proteinExistence type="predicted"/>
<sequence>MPRPADEHRRPTALWSMILGGALVIAGGLVAAVTSPLGLPKGSWLAAYLVLVGGVPQYIVGRAAVAWRSERTGWSVLALWNAGNAAVIAGSLLSQPYLVDAGGVLLLVALGALLGAVWRRQTPGIPALTTGAWRWLVVAALAILIVSVPVGLVLAHLRAG</sequence>
<gene>
    <name evidence="2" type="ORF">DTO57_01800</name>
</gene>
<keyword evidence="1" id="KW-1133">Transmembrane helix</keyword>
<feature type="transmembrane region" description="Helical" evidence="1">
    <location>
        <begin position="12"/>
        <end position="33"/>
    </location>
</feature>
<dbReference type="EMBL" id="QORO01000001">
    <property type="protein sequence ID" value="RCK61405.1"/>
    <property type="molecule type" value="Genomic_DNA"/>
</dbReference>
<feature type="transmembrane region" description="Helical" evidence="1">
    <location>
        <begin position="77"/>
        <end position="95"/>
    </location>
</feature>
<keyword evidence="3" id="KW-1185">Reference proteome</keyword>
<protein>
    <submittedName>
        <fullName evidence="2">Uncharacterized protein</fullName>
    </submittedName>
</protein>
<dbReference type="OrthoDB" id="4870475at2"/>
<evidence type="ECO:0000313" key="3">
    <source>
        <dbReference type="Proteomes" id="UP000253508"/>
    </source>
</evidence>
<dbReference type="Proteomes" id="UP000253508">
    <property type="component" value="Unassembled WGS sequence"/>
</dbReference>
<dbReference type="RefSeq" id="WP_114116511.1">
    <property type="nucleotide sequence ID" value="NZ_BMHU01000001.1"/>
</dbReference>
<organism evidence="2 3">
    <name type="scientific">Microbacterium sorbitolivorans</name>
    <dbReference type="NCBI Taxonomy" id="1867410"/>
    <lineage>
        <taxon>Bacteria</taxon>
        <taxon>Bacillati</taxon>
        <taxon>Actinomycetota</taxon>
        <taxon>Actinomycetes</taxon>
        <taxon>Micrococcales</taxon>
        <taxon>Microbacteriaceae</taxon>
        <taxon>Microbacterium</taxon>
    </lineage>
</organism>
<comment type="caution">
    <text evidence="2">The sequence shown here is derived from an EMBL/GenBank/DDBJ whole genome shotgun (WGS) entry which is preliminary data.</text>
</comment>
<feature type="transmembrane region" description="Helical" evidence="1">
    <location>
        <begin position="101"/>
        <end position="120"/>
    </location>
</feature>
<feature type="transmembrane region" description="Helical" evidence="1">
    <location>
        <begin position="132"/>
        <end position="157"/>
    </location>
</feature>
<evidence type="ECO:0000256" key="1">
    <source>
        <dbReference type="SAM" id="Phobius"/>
    </source>
</evidence>
<accession>A0A367Y6A7</accession>
<reference evidence="2 3" key="1">
    <citation type="submission" date="2018-07" db="EMBL/GenBank/DDBJ databases">
        <title>Microbacterium endoborsara sp. nov., a novel actinobacterium isolated from Borszczowia aralocaspica.</title>
        <authorList>
            <person name="An D."/>
        </authorList>
    </citation>
    <scope>NUCLEOTIDE SEQUENCE [LARGE SCALE GENOMIC DNA]</scope>
    <source>
        <strain evidence="2 3">C1.15228</strain>
    </source>
</reference>
<name>A0A367Y6A7_9MICO</name>
<dbReference type="AlphaFoldDB" id="A0A367Y6A7"/>
<keyword evidence="1" id="KW-0472">Membrane</keyword>